<evidence type="ECO:0000256" key="7">
    <source>
        <dbReference type="ARBA" id="ARBA00022692"/>
    </source>
</evidence>
<feature type="domain" description="Histidine kinase" evidence="16">
    <location>
        <begin position="143"/>
        <end position="337"/>
    </location>
</feature>
<dbReference type="InterPro" id="IPR003660">
    <property type="entry name" value="HAMP_dom"/>
</dbReference>
<evidence type="ECO:0000313" key="18">
    <source>
        <dbReference type="EMBL" id="MFB5189687.1"/>
    </source>
</evidence>
<evidence type="ECO:0000256" key="11">
    <source>
        <dbReference type="ARBA" id="ARBA00022989"/>
    </source>
</evidence>
<name>A0ABV5ABW7_9BACL</name>
<dbReference type="Gene3D" id="1.20.5.1930">
    <property type="match status" value="1"/>
</dbReference>
<dbReference type="Pfam" id="PF00672">
    <property type="entry name" value="HAMP"/>
    <property type="match status" value="1"/>
</dbReference>
<evidence type="ECO:0000256" key="4">
    <source>
        <dbReference type="ARBA" id="ARBA00022475"/>
    </source>
</evidence>
<keyword evidence="11 15" id="KW-1133">Transmembrane helix</keyword>
<keyword evidence="6" id="KW-0808">Transferase</keyword>
<comment type="caution">
    <text evidence="18">The sequence shown here is derived from an EMBL/GenBank/DDBJ whole genome shotgun (WGS) entry which is preliminary data.</text>
</comment>
<dbReference type="Proteomes" id="UP001579974">
    <property type="component" value="Unassembled WGS sequence"/>
</dbReference>
<organism evidence="18 19">
    <name type="scientific">Alicyclobacillus fastidiosus</name>
    <dbReference type="NCBI Taxonomy" id="392011"/>
    <lineage>
        <taxon>Bacteria</taxon>
        <taxon>Bacillati</taxon>
        <taxon>Bacillota</taxon>
        <taxon>Bacilli</taxon>
        <taxon>Bacillales</taxon>
        <taxon>Alicyclobacillaceae</taxon>
        <taxon>Alicyclobacillus</taxon>
    </lineage>
</organism>
<dbReference type="InterPro" id="IPR005467">
    <property type="entry name" value="His_kinase_dom"/>
</dbReference>
<evidence type="ECO:0000256" key="10">
    <source>
        <dbReference type="ARBA" id="ARBA00022840"/>
    </source>
</evidence>
<comment type="catalytic activity">
    <reaction evidence="1">
        <text>ATP + protein L-histidine = ADP + protein N-phospho-L-histidine.</text>
        <dbReference type="EC" id="2.7.13.3"/>
    </reaction>
</comment>
<evidence type="ECO:0000256" key="15">
    <source>
        <dbReference type="SAM" id="Phobius"/>
    </source>
</evidence>
<dbReference type="Gene3D" id="6.10.340.10">
    <property type="match status" value="1"/>
</dbReference>
<evidence type="ECO:0000256" key="8">
    <source>
        <dbReference type="ARBA" id="ARBA00022741"/>
    </source>
</evidence>
<dbReference type="InterPro" id="IPR050482">
    <property type="entry name" value="Sensor_HK_TwoCompSys"/>
</dbReference>
<keyword evidence="5" id="KW-0597">Phosphoprotein</keyword>
<keyword evidence="14" id="KW-0175">Coiled coil</keyword>
<sequence>MNTIRSRFVAVATLLVAIAFASGIAVMLVGAREVSIAHTGIHVAIALALLLVLTGLSGYLLAQTIVRRLYEIEEAAVLIADGRLQHRIVGFGGQDEIDHLAAQFNRMGERIEQQVALLQQLAEENVQLARQAEQAATMEERQRVARELHDSVSQQLFSLSLLAASARARGDSADRQTAELVSQIEHLANQAQREMRALLLHLRPIDLEGRDFAEAAKSFLGAVADRHALAWTFRSTGVQHVPPAVEEQLFRILQEAVSNVLKHAHASSVAVHLSEQSTRYELTITDDGQGLGVGVVQRADAYGLPAMKERASRLGGQMELLERRPGLTVKVVIPKAGVQLEGES</sequence>
<keyword evidence="8" id="KW-0547">Nucleotide-binding</keyword>
<keyword evidence="7 15" id="KW-0812">Transmembrane</keyword>
<evidence type="ECO:0000256" key="1">
    <source>
        <dbReference type="ARBA" id="ARBA00000085"/>
    </source>
</evidence>
<evidence type="ECO:0000256" key="5">
    <source>
        <dbReference type="ARBA" id="ARBA00022553"/>
    </source>
</evidence>
<evidence type="ECO:0000256" key="3">
    <source>
        <dbReference type="ARBA" id="ARBA00012438"/>
    </source>
</evidence>
<evidence type="ECO:0000259" key="16">
    <source>
        <dbReference type="PROSITE" id="PS50109"/>
    </source>
</evidence>
<dbReference type="Gene3D" id="3.30.565.10">
    <property type="entry name" value="Histidine kinase-like ATPase, C-terminal domain"/>
    <property type="match status" value="1"/>
</dbReference>
<dbReference type="GO" id="GO:0016301">
    <property type="term" value="F:kinase activity"/>
    <property type="evidence" value="ECO:0007669"/>
    <property type="project" value="UniProtKB-KW"/>
</dbReference>
<dbReference type="PANTHER" id="PTHR24421">
    <property type="entry name" value="NITRATE/NITRITE SENSOR PROTEIN NARX-RELATED"/>
    <property type="match status" value="1"/>
</dbReference>
<evidence type="ECO:0000256" key="6">
    <source>
        <dbReference type="ARBA" id="ARBA00022679"/>
    </source>
</evidence>
<dbReference type="InterPro" id="IPR011712">
    <property type="entry name" value="Sig_transdc_His_kin_sub3_dim/P"/>
</dbReference>
<keyword evidence="13 15" id="KW-0472">Membrane</keyword>
<evidence type="ECO:0000256" key="14">
    <source>
        <dbReference type="SAM" id="Coils"/>
    </source>
</evidence>
<dbReference type="EC" id="2.7.13.3" evidence="3"/>
<dbReference type="SUPFAM" id="SSF158472">
    <property type="entry name" value="HAMP domain-like"/>
    <property type="match status" value="1"/>
</dbReference>
<dbReference type="PROSITE" id="PS50885">
    <property type="entry name" value="HAMP"/>
    <property type="match status" value="1"/>
</dbReference>
<dbReference type="CDD" id="cd06225">
    <property type="entry name" value="HAMP"/>
    <property type="match status" value="1"/>
</dbReference>
<keyword evidence="9 18" id="KW-0418">Kinase</keyword>
<evidence type="ECO:0000256" key="12">
    <source>
        <dbReference type="ARBA" id="ARBA00023012"/>
    </source>
</evidence>
<reference evidence="18 19" key="1">
    <citation type="journal article" date="2024" name="Int. J. Mol. Sci.">
        <title>Exploration of Alicyclobacillus spp. Genome in Search of Antibiotic Resistance.</title>
        <authorList>
            <person name="Bucka-Kolendo J."/>
            <person name="Kiousi D.E."/>
            <person name="Dekowska A."/>
            <person name="Mikolajczuk-Szczyrba A."/>
            <person name="Karadedos D.M."/>
            <person name="Michael P."/>
            <person name="Galanis A."/>
            <person name="Sokolowska B."/>
        </authorList>
    </citation>
    <scope>NUCLEOTIDE SEQUENCE [LARGE SCALE GENOMIC DNA]</scope>
    <source>
        <strain evidence="18 19">KKP 3000</strain>
    </source>
</reference>
<keyword evidence="12" id="KW-0902">Two-component regulatory system</keyword>
<dbReference type="InterPro" id="IPR036890">
    <property type="entry name" value="HATPase_C_sf"/>
</dbReference>
<evidence type="ECO:0000259" key="17">
    <source>
        <dbReference type="PROSITE" id="PS50885"/>
    </source>
</evidence>
<dbReference type="SMART" id="SM00304">
    <property type="entry name" value="HAMP"/>
    <property type="match status" value="1"/>
</dbReference>
<evidence type="ECO:0000313" key="19">
    <source>
        <dbReference type="Proteomes" id="UP001579974"/>
    </source>
</evidence>
<dbReference type="RefSeq" id="WP_275475264.1">
    <property type="nucleotide sequence ID" value="NZ_CP162940.1"/>
</dbReference>
<dbReference type="EMBL" id="JBDXSU010000003">
    <property type="protein sequence ID" value="MFB5189687.1"/>
    <property type="molecule type" value="Genomic_DNA"/>
</dbReference>
<feature type="domain" description="HAMP" evidence="17">
    <location>
        <begin position="63"/>
        <end position="116"/>
    </location>
</feature>
<gene>
    <name evidence="18" type="ORF">KKP3000_002963</name>
</gene>
<dbReference type="InterPro" id="IPR003594">
    <property type="entry name" value="HATPase_dom"/>
</dbReference>
<dbReference type="Pfam" id="PF02518">
    <property type="entry name" value="HATPase_c"/>
    <property type="match status" value="1"/>
</dbReference>
<protein>
    <recommendedName>
        <fullName evidence="3">histidine kinase</fullName>
        <ecNumber evidence="3">2.7.13.3</ecNumber>
    </recommendedName>
</protein>
<dbReference type="Pfam" id="PF07730">
    <property type="entry name" value="HisKA_3"/>
    <property type="match status" value="1"/>
</dbReference>
<dbReference type="PANTHER" id="PTHR24421:SF37">
    <property type="entry name" value="SENSOR HISTIDINE KINASE NARS"/>
    <property type="match status" value="1"/>
</dbReference>
<dbReference type="SUPFAM" id="SSF55874">
    <property type="entry name" value="ATPase domain of HSP90 chaperone/DNA topoisomerase II/histidine kinase"/>
    <property type="match status" value="1"/>
</dbReference>
<keyword evidence="4" id="KW-1003">Cell membrane</keyword>
<evidence type="ECO:0000256" key="13">
    <source>
        <dbReference type="ARBA" id="ARBA00023136"/>
    </source>
</evidence>
<dbReference type="PROSITE" id="PS50109">
    <property type="entry name" value="HIS_KIN"/>
    <property type="match status" value="1"/>
</dbReference>
<dbReference type="SMART" id="SM00387">
    <property type="entry name" value="HATPase_c"/>
    <property type="match status" value="1"/>
</dbReference>
<feature type="transmembrane region" description="Helical" evidence="15">
    <location>
        <begin position="41"/>
        <end position="62"/>
    </location>
</feature>
<comment type="subcellular location">
    <subcellularLocation>
        <location evidence="2">Cell membrane</location>
        <topology evidence="2">Multi-pass membrane protein</topology>
    </subcellularLocation>
</comment>
<evidence type="ECO:0000256" key="2">
    <source>
        <dbReference type="ARBA" id="ARBA00004651"/>
    </source>
</evidence>
<keyword evidence="10" id="KW-0067">ATP-binding</keyword>
<proteinExistence type="predicted"/>
<feature type="coiled-coil region" evidence="14">
    <location>
        <begin position="111"/>
        <end position="141"/>
    </location>
</feature>
<dbReference type="CDD" id="cd16917">
    <property type="entry name" value="HATPase_UhpB-NarQ-NarX-like"/>
    <property type="match status" value="1"/>
</dbReference>
<evidence type="ECO:0000256" key="9">
    <source>
        <dbReference type="ARBA" id="ARBA00022777"/>
    </source>
</evidence>
<accession>A0ABV5ABW7</accession>
<keyword evidence="19" id="KW-1185">Reference proteome</keyword>